<feature type="region of interest" description="Disordered" evidence="5">
    <location>
        <begin position="1"/>
        <end position="41"/>
    </location>
</feature>
<keyword evidence="3" id="KW-0677">Repeat</keyword>
<sequence>MSSKSFFNFKYGVSRKSSSPKTPPPPPTQSLQPPKFSSAAAFHPNADEMRRVFNKFDKNRDGKISKEEYGSAVGLLGGKKAKSEVTKAFQVIDVDGDGFIDFDEFMEAQTADGGVKTGDIKSAFQVFDLDGNGKISAEELMQVLRQLGERCSLEACRKMVKGVDADGDGMIDVDEFMGLMTRTMKLRSKRDETTERRDRGRRHSNNGAVEGGRGNEGGRNDRHSSPLMASDTTTTNGRRHRLEGGRRNNVRGVGGAGGY</sequence>
<dbReference type="Gene3D" id="1.10.238.10">
    <property type="entry name" value="EF-hand"/>
    <property type="match status" value="2"/>
</dbReference>
<organism evidence="7 8">
    <name type="scientific">Cynara cardunculus var. scolymus</name>
    <name type="common">Globe artichoke</name>
    <name type="synonym">Cynara scolymus</name>
    <dbReference type="NCBI Taxonomy" id="59895"/>
    <lineage>
        <taxon>Eukaryota</taxon>
        <taxon>Viridiplantae</taxon>
        <taxon>Streptophyta</taxon>
        <taxon>Embryophyta</taxon>
        <taxon>Tracheophyta</taxon>
        <taxon>Spermatophyta</taxon>
        <taxon>Magnoliopsida</taxon>
        <taxon>eudicotyledons</taxon>
        <taxon>Gunneridae</taxon>
        <taxon>Pentapetalae</taxon>
        <taxon>asterids</taxon>
        <taxon>campanulids</taxon>
        <taxon>Asterales</taxon>
        <taxon>Asteraceae</taxon>
        <taxon>Carduoideae</taxon>
        <taxon>Cardueae</taxon>
        <taxon>Carduinae</taxon>
        <taxon>Cynara</taxon>
    </lineage>
</organism>
<dbReference type="Pfam" id="PF13499">
    <property type="entry name" value="EF-hand_7"/>
    <property type="match status" value="2"/>
</dbReference>
<dbReference type="PROSITE" id="PS00018">
    <property type="entry name" value="EF_HAND_1"/>
    <property type="match status" value="3"/>
</dbReference>
<dbReference type="AlphaFoldDB" id="A0A103YH91"/>
<feature type="region of interest" description="Disordered" evidence="5">
    <location>
        <begin position="184"/>
        <end position="259"/>
    </location>
</feature>
<evidence type="ECO:0000313" key="7">
    <source>
        <dbReference type="EMBL" id="KVI09056.1"/>
    </source>
</evidence>
<evidence type="ECO:0000313" key="8">
    <source>
        <dbReference type="Proteomes" id="UP000243975"/>
    </source>
</evidence>
<comment type="caution">
    <text evidence="7">The sequence shown here is derived from an EMBL/GenBank/DDBJ whole genome shotgun (WGS) entry which is preliminary data.</text>
</comment>
<protein>
    <submittedName>
        <fullName evidence="7">Calcium-binding EF-hand</fullName>
    </submittedName>
</protein>
<gene>
    <name evidence="7" type="ORF">Ccrd_012566</name>
</gene>
<evidence type="ECO:0000256" key="5">
    <source>
        <dbReference type="SAM" id="MobiDB-lite"/>
    </source>
</evidence>
<evidence type="ECO:0000256" key="3">
    <source>
        <dbReference type="ARBA" id="ARBA00022737"/>
    </source>
</evidence>
<evidence type="ECO:0000256" key="1">
    <source>
        <dbReference type="ARBA" id="ARBA00003291"/>
    </source>
</evidence>
<accession>A0A103YH91</accession>
<keyword evidence="2" id="KW-0479">Metal-binding</keyword>
<reference evidence="7 8" key="1">
    <citation type="journal article" date="2016" name="Sci. Rep.">
        <title>The genome sequence of the outbreeding globe artichoke constructed de novo incorporating a phase-aware low-pass sequencing strategy of F1 progeny.</title>
        <authorList>
            <person name="Scaglione D."/>
            <person name="Reyes-Chin-Wo S."/>
            <person name="Acquadro A."/>
            <person name="Froenicke L."/>
            <person name="Portis E."/>
            <person name="Beitel C."/>
            <person name="Tirone M."/>
            <person name="Mauro R."/>
            <person name="Lo Monaco A."/>
            <person name="Mauromicale G."/>
            <person name="Faccioli P."/>
            <person name="Cattivelli L."/>
            <person name="Rieseberg L."/>
            <person name="Michelmore R."/>
            <person name="Lanteri S."/>
        </authorList>
    </citation>
    <scope>NUCLEOTIDE SEQUENCE [LARGE SCALE GENOMIC DNA]</scope>
    <source>
        <strain evidence="7">2C</strain>
    </source>
</reference>
<dbReference type="CDD" id="cd00051">
    <property type="entry name" value="EFh"/>
    <property type="match status" value="2"/>
</dbReference>
<dbReference type="GO" id="GO:0005737">
    <property type="term" value="C:cytoplasm"/>
    <property type="evidence" value="ECO:0007669"/>
    <property type="project" value="UniProtKB-ARBA"/>
</dbReference>
<dbReference type="PROSITE" id="PS50222">
    <property type="entry name" value="EF_HAND_2"/>
    <property type="match status" value="4"/>
</dbReference>
<feature type="domain" description="EF-hand" evidence="6">
    <location>
        <begin position="151"/>
        <end position="186"/>
    </location>
</feature>
<proteinExistence type="predicted"/>
<keyword evidence="4" id="KW-0106">Calcium</keyword>
<comment type="function">
    <text evidence="1">Potential calcium sensor.</text>
</comment>
<dbReference type="InterPro" id="IPR018247">
    <property type="entry name" value="EF_Hand_1_Ca_BS"/>
</dbReference>
<dbReference type="PANTHER" id="PTHR10891">
    <property type="entry name" value="EF-HAND CALCIUM-BINDING DOMAIN CONTAINING PROTEIN"/>
    <property type="match status" value="1"/>
</dbReference>
<dbReference type="InterPro" id="IPR011992">
    <property type="entry name" value="EF-hand-dom_pair"/>
</dbReference>
<dbReference type="Proteomes" id="UP000243975">
    <property type="component" value="Unassembled WGS sequence"/>
</dbReference>
<dbReference type="GO" id="GO:0005509">
    <property type="term" value="F:calcium ion binding"/>
    <property type="evidence" value="ECO:0007669"/>
    <property type="project" value="InterPro"/>
</dbReference>
<dbReference type="SUPFAM" id="SSF47473">
    <property type="entry name" value="EF-hand"/>
    <property type="match status" value="1"/>
</dbReference>
<feature type="domain" description="EF-hand" evidence="6">
    <location>
        <begin position="44"/>
        <end position="79"/>
    </location>
</feature>
<name>A0A103YH91_CYNCS</name>
<evidence type="ECO:0000256" key="4">
    <source>
        <dbReference type="ARBA" id="ARBA00022837"/>
    </source>
</evidence>
<evidence type="ECO:0000256" key="2">
    <source>
        <dbReference type="ARBA" id="ARBA00022723"/>
    </source>
</evidence>
<dbReference type="STRING" id="59895.A0A103YH91"/>
<feature type="domain" description="EF-hand" evidence="6">
    <location>
        <begin position="115"/>
        <end position="150"/>
    </location>
</feature>
<evidence type="ECO:0000259" key="6">
    <source>
        <dbReference type="PROSITE" id="PS50222"/>
    </source>
</evidence>
<dbReference type="OMA" id="TRTMKVC"/>
<dbReference type="Gramene" id="KVI09056">
    <property type="protein sequence ID" value="KVI09056"/>
    <property type="gene ID" value="Ccrd_012566"/>
</dbReference>
<dbReference type="EMBL" id="LEKV01001073">
    <property type="protein sequence ID" value="KVI09056.1"/>
    <property type="molecule type" value="Genomic_DNA"/>
</dbReference>
<feature type="compositionally biased region" description="Basic and acidic residues" evidence="5">
    <location>
        <begin position="189"/>
        <end position="198"/>
    </location>
</feature>
<feature type="domain" description="EF-hand" evidence="6">
    <location>
        <begin position="80"/>
        <end position="114"/>
    </location>
</feature>
<dbReference type="SMART" id="SM00054">
    <property type="entry name" value="EFh"/>
    <property type="match status" value="4"/>
</dbReference>
<keyword evidence="8" id="KW-1185">Reference proteome</keyword>
<dbReference type="FunFam" id="1.10.238.10:FF:000089">
    <property type="entry name" value="calmodulin-like protein 3"/>
    <property type="match status" value="1"/>
</dbReference>
<dbReference type="InterPro" id="IPR002048">
    <property type="entry name" value="EF_hand_dom"/>
</dbReference>
<dbReference type="InterPro" id="IPR039647">
    <property type="entry name" value="EF_hand_pair_protein_CML-like"/>
</dbReference>